<dbReference type="InterPro" id="IPR006115">
    <property type="entry name" value="6PGDH_NADP-bd"/>
</dbReference>
<gene>
    <name evidence="7" type="ORF">DFJ64_0067</name>
</gene>
<organism evidence="7 8">
    <name type="scientific">Thermasporomyces composti</name>
    <dbReference type="NCBI Taxonomy" id="696763"/>
    <lineage>
        <taxon>Bacteria</taxon>
        <taxon>Bacillati</taxon>
        <taxon>Actinomycetota</taxon>
        <taxon>Actinomycetes</taxon>
        <taxon>Propionibacteriales</taxon>
        <taxon>Nocardioidaceae</taxon>
        <taxon>Thermasporomyces</taxon>
    </lineage>
</organism>
<keyword evidence="2" id="KW-0560">Oxidoreductase</keyword>
<dbReference type="Pfam" id="PF14833">
    <property type="entry name" value="NAD_binding_11"/>
    <property type="match status" value="1"/>
</dbReference>
<evidence type="ECO:0000256" key="1">
    <source>
        <dbReference type="ARBA" id="ARBA00009080"/>
    </source>
</evidence>
<dbReference type="GO" id="GO:0016491">
    <property type="term" value="F:oxidoreductase activity"/>
    <property type="evidence" value="ECO:0007669"/>
    <property type="project" value="UniProtKB-KW"/>
</dbReference>
<reference evidence="7 8" key="1">
    <citation type="submission" date="2018-08" db="EMBL/GenBank/DDBJ databases">
        <title>Sequencing the genomes of 1000 actinobacteria strains.</title>
        <authorList>
            <person name="Klenk H.-P."/>
        </authorList>
    </citation>
    <scope>NUCLEOTIDE SEQUENCE [LARGE SCALE GENOMIC DNA]</scope>
    <source>
        <strain evidence="7 8">DSM 22891</strain>
    </source>
</reference>
<evidence type="ECO:0000256" key="3">
    <source>
        <dbReference type="ARBA" id="ARBA00023027"/>
    </source>
</evidence>
<keyword evidence="3" id="KW-0520">NAD</keyword>
<dbReference type="Gene3D" id="1.10.1040.10">
    <property type="entry name" value="N-(1-d-carboxylethyl)-l-norvaline Dehydrogenase, domain 2"/>
    <property type="match status" value="1"/>
</dbReference>
<comment type="caution">
    <text evidence="7">The sequence shown here is derived from an EMBL/GenBank/DDBJ whole genome shotgun (WGS) entry which is preliminary data.</text>
</comment>
<dbReference type="PANTHER" id="PTHR43060">
    <property type="entry name" value="3-HYDROXYISOBUTYRATE DEHYDROGENASE-LIKE 1, MITOCHONDRIAL-RELATED"/>
    <property type="match status" value="1"/>
</dbReference>
<dbReference type="SUPFAM" id="SSF51735">
    <property type="entry name" value="NAD(P)-binding Rossmann-fold domains"/>
    <property type="match status" value="1"/>
</dbReference>
<evidence type="ECO:0000259" key="6">
    <source>
        <dbReference type="Pfam" id="PF14833"/>
    </source>
</evidence>
<dbReference type="Proteomes" id="UP000256485">
    <property type="component" value="Unassembled WGS sequence"/>
</dbReference>
<dbReference type="GO" id="GO:0050661">
    <property type="term" value="F:NADP binding"/>
    <property type="evidence" value="ECO:0007669"/>
    <property type="project" value="InterPro"/>
</dbReference>
<evidence type="ECO:0000256" key="4">
    <source>
        <dbReference type="PIRSR" id="PIRSR000103-1"/>
    </source>
</evidence>
<feature type="domain" description="3-hydroxyisobutyrate dehydrogenase-like NAD-binding" evidence="6">
    <location>
        <begin position="166"/>
        <end position="286"/>
    </location>
</feature>
<dbReference type="PIRSF" id="PIRSF000103">
    <property type="entry name" value="HIBADH"/>
    <property type="match status" value="1"/>
</dbReference>
<dbReference type="InterPro" id="IPR036291">
    <property type="entry name" value="NAD(P)-bd_dom_sf"/>
</dbReference>
<dbReference type="SUPFAM" id="SSF48179">
    <property type="entry name" value="6-phosphogluconate dehydrogenase C-terminal domain-like"/>
    <property type="match status" value="1"/>
</dbReference>
<dbReference type="OrthoDB" id="3185659at2"/>
<name>A0A3D9V1P1_THECX</name>
<dbReference type="InterPro" id="IPR015815">
    <property type="entry name" value="HIBADH-related"/>
</dbReference>
<keyword evidence="8" id="KW-1185">Reference proteome</keyword>
<dbReference type="InterPro" id="IPR013328">
    <property type="entry name" value="6PGD_dom2"/>
</dbReference>
<dbReference type="InterPro" id="IPR002204">
    <property type="entry name" value="3-OH-isobutyrate_DH-rel_CS"/>
</dbReference>
<dbReference type="PROSITE" id="PS00895">
    <property type="entry name" value="3_HYDROXYISOBUT_DH"/>
    <property type="match status" value="1"/>
</dbReference>
<protein>
    <submittedName>
        <fullName evidence="7">3-hydroxyisobutyrate dehydrogenase</fullName>
    </submittedName>
</protein>
<dbReference type="GO" id="GO:0016054">
    <property type="term" value="P:organic acid catabolic process"/>
    <property type="evidence" value="ECO:0007669"/>
    <property type="project" value="UniProtKB-ARBA"/>
</dbReference>
<dbReference type="Gene3D" id="3.40.50.720">
    <property type="entry name" value="NAD(P)-binding Rossmann-like Domain"/>
    <property type="match status" value="1"/>
</dbReference>
<feature type="active site" evidence="4">
    <location>
        <position position="172"/>
    </location>
</feature>
<dbReference type="InterPro" id="IPR008927">
    <property type="entry name" value="6-PGluconate_DH-like_C_sf"/>
</dbReference>
<sequence length="298" mass="30899">MSERVGFIGLGIMGAGMAANLLRAGFDVVVYNRTAAKAEPLAAAGAEVADSPRAVAERCGVVFTCVSDTPDVEQVLFGEDGVASGMAPGGLVVDTSTVSPEATRRWAARLAEQSIGFLDAPVSGGSEGAAKGTLSIMVGGDEAHLERARPYLEAIGTTITHMGGVGSGQTCKLVNQILVVVSMLGVAEALVFAKAGGLDLRKTIAAVEGGAAGSWMLSNRGPQVIRGDWRPGFTIDLQQKDLRLVLEEAHQLGVPTIATSTISHLYRVLQREGLGGEGNHALIKALERLAGIEARQDD</sequence>
<dbReference type="EMBL" id="QTUC01000001">
    <property type="protein sequence ID" value="REF34703.1"/>
    <property type="molecule type" value="Genomic_DNA"/>
</dbReference>
<accession>A0A3D9V1P1</accession>
<dbReference type="InterPro" id="IPR029154">
    <property type="entry name" value="HIBADH-like_NADP-bd"/>
</dbReference>
<dbReference type="Pfam" id="PF03446">
    <property type="entry name" value="NAD_binding_2"/>
    <property type="match status" value="1"/>
</dbReference>
<evidence type="ECO:0000259" key="5">
    <source>
        <dbReference type="Pfam" id="PF03446"/>
    </source>
</evidence>
<evidence type="ECO:0000313" key="8">
    <source>
        <dbReference type="Proteomes" id="UP000256485"/>
    </source>
</evidence>
<dbReference type="AlphaFoldDB" id="A0A3D9V1P1"/>
<evidence type="ECO:0000256" key="2">
    <source>
        <dbReference type="ARBA" id="ARBA00023002"/>
    </source>
</evidence>
<evidence type="ECO:0000313" key="7">
    <source>
        <dbReference type="EMBL" id="REF34703.1"/>
    </source>
</evidence>
<feature type="domain" description="6-phosphogluconate dehydrogenase NADP-binding" evidence="5">
    <location>
        <begin position="4"/>
        <end position="163"/>
    </location>
</feature>
<dbReference type="PANTHER" id="PTHR43060:SF15">
    <property type="entry name" value="3-HYDROXYISOBUTYRATE DEHYDROGENASE-LIKE 1, MITOCHONDRIAL-RELATED"/>
    <property type="match status" value="1"/>
</dbReference>
<dbReference type="GO" id="GO:0051287">
    <property type="term" value="F:NAD binding"/>
    <property type="evidence" value="ECO:0007669"/>
    <property type="project" value="InterPro"/>
</dbReference>
<comment type="similarity">
    <text evidence="1">Belongs to the HIBADH-related family.</text>
</comment>
<proteinExistence type="inferred from homology"/>